<evidence type="ECO:0000313" key="9">
    <source>
        <dbReference type="EMBL" id="MPL93069.1"/>
    </source>
</evidence>
<dbReference type="GO" id="GO:0003995">
    <property type="term" value="F:acyl-CoA dehydrogenase activity"/>
    <property type="evidence" value="ECO:0007669"/>
    <property type="project" value="InterPro"/>
</dbReference>
<organism evidence="9">
    <name type="scientific">bioreactor metagenome</name>
    <dbReference type="NCBI Taxonomy" id="1076179"/>
    <lineage>
        <taxon>unclassified sequences</taxon>
        <taxon>metagenomes</taxon>
        <taxon>ecological metagenomes</taxon>
    </lineage>
</organism>
<dbReference type="FunFam" id="1.20.140.10:FF:000004">
    <property type="entry name" value="Acyl-CoA dehydrogenase FadE25"/>
    <property type="match status" value="1"/>
</dbReference>
<evidence type="ECO:0000259" key="7">
    <source>
        <dbReference type="Pfam" id="PF02771"/>
    </source>
</evidence>
<dbReference type="InterPro" id="IPR052166">
    <property type="entry name" value="Diverse_Acyl-CoA_DH"/>
</dbReference>
<sequence length="577" mass="65047">MANFFNDNESLKFHLSHEMMKEIIQLKERNYADYGKYDDAPKDYEDTLDNYVKVMEIVGEITGEILAPNAESVDQEGPKIVNNEVIYAKGTQQNHEALRDAGLYGMSLPRQFGGLNFSYVPYVMAAEIVSRGDCGFANIWGLQDCAETIYEYASKEIKDEFLPKINQGFTCSMDLTEPDAGSDLQAVQLKATWDEKSNCWRLNGVKRFITNGDADIKLVLARSEEGTNDGRGLSYFVYDRKHKAVTIRRIENKLGIKGSPTGELVFNNAPAQLVGDRKLGLIKYVMSLMNGARLGVGAQSVGLSEAAYREAFKYAQEREQFGKPIHNFAGVYEMLANMRAKTDAIRSLLYETARGIDIYKAIEDKAKYGSITPEEKQKLRQYQKLSDILTPMLKLFSSEYANQITYDAIQVHGGSGFMKDYAVERMYRDARILTIYEGTSQLQVVAAIRGVINGGYIDLIKSYEAKESKPEFSTMKKVLCQMRERFEQALERANSFGSNSEFYDFNSRRLVEMCGYLIMGHLLVIDANKNPMFSNSAELMIRMGQSKVEEAASFIMNFEESAIAKYKIAGDCKACAE</sequence>
<dbReference type="Gene3D" id="2.40.110.10">
    <property type="entry name" value="Butyryl-CoA Dehydrogenase, subunit A, domain 2"/>
    <property type="match status" value="1"/>
</dbReference>
<dbReference type="InterPro" id="IPR009075">
    <property type="entry name" value="AcylCo_DH/oxidase_C"/>
</dbReference>
<dbReference type="SUPFAM" id="SSF158494">
    <property type="entry name" value="PG0775 C-terminal domain-like"/>
    <property type="match status" value="1"/>
</dbReference>
<accession>A0A644VNT6</accession>
<comment type="caution">
    <text evidence="9">The sequence shown here is derived from an EMBL/GenBank/DDBJ whole genome shotgun (WGS) entry which is preliminary data.</text>
</comment>
<keyword evidence="9" id="KW-0560">Oxidoreductase</keyword>
<dbReference type="SUPFAM" id="SSF56645">
    <property type="entry name" value="Acyl-CoA dehydrogenase NM domain-like"/>
    <property type="match status" value="1"/>
</dbReference>
<gene>
    <name evidence="9" type="primary">caiA_8</name>
    <name evidence="9" type="ORF">SDC9_39194</name>
</gene>
<dbReference type="AlphaFoldDB" id="A0A644VNT6"/>
<protein>
    <submittedName>
        <fullName evidence="9">Crotonobetainyl-CoA dehydrogenase</fullName>
        <ecNumber evidence="9">1.3.99.-</ecNumber>
    </submittedName>
</protein>
<dbReference type="Gene3D" id="1.20.120.470">
    <property type="entry name" value="Acyl-CoA dehydrogenase, C-terminal domain"/>
    <property type="match status" value="1"/>
</dbReference>
<dbReference type="EC" id="1.3.99.-" evidence="9"/>
<dbReference type="Pfam" id="PF02770">
    <property type="entry name" value="Acyl-CoA_dh_M"/>
    <property type="match status" value="1"/>
</dbReference>
<evidence type="ECO:0000259" key="5">
    <source>
        <dbReference type="Pfam" id="PF00441"/>
    </source>
</evidence>
<dbReference type="Pfam" id="PF02771">
    <property type="entry name" value="Acyl-CoA_dh_N"/>
    <property type="match status" value="1"/>
</dbReference>
<feature type="domain" description="Acyl-CoA oxidase/dehydrogenase middle" evidence="6">
    <location>
        <begin position="173"/>
        <end position="268"/>
    </location>
</feature>
<evidence type="ECO:0000259" key="8">
    <source>
        <dbReference type="Pfam" id="PF12186"/>
    </source>
</evidence>
<keyword evidence="3" id="KW-0285">Flavoprotein</keyword>
<evidence type="ECO:0000259" key="6">
    <source>
        <dbReference type="Pfam" id="PF02770"/>
    </source>
</evidence>
<dbReference type="PANTHER" id="PTHR42803:SF1">
    <property type="entry name" value="BROAD-SPECIFICITY LINEAR ACYL-COA DEHYDROGENASE FADE5"/>
    <property type="match status" value="1"/>
</dbReference>
<dbReference type="Gene3D" id="1.20.140.10">
    <property type="entry name" value="Butyryl-CoA Dehydrogenase, subunit A, domain 3"/>
    <property type="match status" value="1"/>
</dbReference>
<dbReference type="InterPro" id="IPR046373">
    <property type="entry name" value="Acyl-CoA_Oxase/DH_mid-dom_sf"/>
</dbReference>
<dbReference type="InterPro" id="IPR009100">
    <property type="entry name" value="AcylCoA_DH/oxidase_NM_dom_sf"/>
</dbReference>
<evidence type="ECO:0000256" key="3">
    <source>
        <dbReference type="ARBA" id="ARBA00022630"/>
    </source>
</evidence>
<dbReference type="EMBL" id="VSSQ01000380">
    <property type="protein sequence ID" value="MPL93069.1"/>
    <property type="molecule type" value="Genomic_DNA"/>
</dbReference>
<dbReference type="SUPFAM" id="SSF47203">
    <property type="entry name" value="Acyl-CoA dehydrogenase C-terminal domain-like"/>
    <property type="match status" value="1"/>
</dbReference>
<dbReference type="InterPro" id="IPR020964">
    <property type="entry name" value="Acyl-CoA_dehydrogenase_C"/>
</dbReference>
<keyword evidence="4" id="KW-0274">FAD</keyword>
<comment type="cofactor">
    <cofactor evidence="1">
        <name>FAD</name>
        <dbReference type="ChEBI" id="CHEBI:57692"/>
    </cofactor>
</comment>
<feature type="domain" description="Acyl-CoA dehydrogenase C-terminal" evidence="8">
    <location>
        <begin position="453"/>
        <end position="560"/>
    </location>
</feature>
<dbReference type="InterPro" id="IPR013786">
    <property type="entry name" value="AcylCoA_DH/ox_N"/>
</dbReference>
<dbReference type="InterPro" id="IPR006089">
    <property type="entry name" value="Acyl-CoA_DH_CS"/>
</dbReference>
<dbReference type="InterPro" id="IPR036797">
    <property type="entry name" value="Acyl-CoA_dehydrogenase_C_sf"/>
</dbReference>
<dbReference type="InterPro" id="IPR037069">
    <property type="entry name" value="AcylCoA_DH/ox_N_sf"/>
</dbReference>
<comment type="similarity">
    <text evidence="2">Belongs to the acyl-CoA dehydrogenase family.</text>
</comment>
<evidence type="ECO:0000256" key="1">
    <source>
        <dbReference type="ARBA" id="ARBA00001974"/>
    </source>
</evidence>
<dbReference type="InterPro" id="IPR036250">
    <property type="entry name" value="AcylCo_DH-like_C"/>
</dbReference>
<reference evidence="9" key="1">
    <citation type="submission" date="2019-08" db="EMBL/GenBank/DDBJ databases">
        <authorList>
            <person name="Kucharzyk K."/>
            <person name="Murdoch R.W."/>
            <person name="Higgins S."/>
            <person name="Loffler F."/>
        </authorList>
    </citation>
    <scope>NUCLEOTIDE SEQUENCE</scope>
</reference>
<dbReference type="PROSITE" id="PS00073">
    <property type="entry name" value="ACYL_COA_DH_2"/>
    <property type="match status" value="1"/>
</dbReference>
<name>A0A644VNT6_9ZZZZ</name>
<dbReference type="Pfam" id="PF00441">
    <property type="entry name" value="Acyl-CoA_dh_1"/>
    <property type="match status" value="1"/>
</dbReference>
<feature type="domain" description="Acyl-CoA dehydrogenase/oxidase C-terminal" evidence="5">
    <location>
        <begin position="283"/>
        <end position="444"/>
    </location>
</feature>
<dbReference type="Gene3D" id="1.10.540.10">
    <property type="entry name" value="Acyl-CoA dehydrogenase/oxidase, N-terminal domain"/>
    <property type="match status" value="1"/>
</dbReference>
<evidence type="ECO:0000256" key="4">
    <source>
        <dbReference type="ARBA" id="ARBA00022827"/>
    </source>
</evidence>
<dbReference type="Pfam" id="PF12186">
    <property type="entry name" value="AcylCoA_dehyd_C"/>
    <property type="match status" value="1"/>
</dbReference>
<proteinExistence type="inferred from homology"/>
<dbReference type="PANTHER" id="PTHR42803">
    <property type="entry name" value="ACYL-COA DEHYDROGENASE"/>
    <property type="match status" value="1"/>
</dbReference>
<evidence type="ECO:0000256" key="2">
    <source>
        <dbReference type="ARBA" id="ARBA00009347"/>
    </source>
</evidence>
<feature type="domain" description="Acyl-CoA dehydrogenase/oxidase N-terminal" evidence="7">
    <location>
        <begin position="64"/>
        <end position="168"/>
    </location>
</feature>
<dbReference type="GO" id="GO:0050660">
    <property type="term" value="F:flavin adenine dinucleotide binding"/>
    <property type="evidence" value="ECO:0007669"/>
    <property type="project" value="InterPro"/>
</dbReference>
<dbReference type="InterPro" id="IPR006091">
    <property type="entry name" value="Acyl-CoA_Oxase/DH_mid-dom"/>
</dbReference>